<keyword evidence="1" id="KW-0175">Coiled coil</keyword>
<evidence type="ECO:0000256" key="1">
    <source>
        <dbReference type="SAM" id="Coils"/>
    </source>
</evidence>
<dbReference type="Proteomes" id="UP000189674">
    <property type="component" value="Chromosome"/>
</dbReference>
<sequence precursor="true">MSTLTKVLIVLLSFGVIFLCATTVSYVSSTSTAQSDLEDLRTEYKALEGDRLAAETELNQVQAQAKKLEEELQAEITELRKENNMLAVDKRTAETASMEYQSKYTNLASSLESLENTIGNLQTLLASTQDQLEDTRAQSIRDRKYLNETTEELMAKTVRLESLQARLKQVLEQKQTLEEQLAGEEVTVATVTPTPGEIAKPAGQVTTTQPIRGLVTEVRENLVGISVGAADGVKEGQTFHVIRGEEFICNIEVTNVDTSKAAGVLELVEQRPRVGDNVTTEL</sequence>
<dbReference type="AlphaFoldDB" id="A0A1U9NQ97"/>
<evidence type="ECO:0000313" key="3">
    <source>
        <dbReference type="Proteomes" id="UP000189674"/>
    </source>
</evidence>
<gene>
    <name evidence="2" type="ORF">STSP2_03316</name>
</gene>
<keyword evidence="3" id="KW-1185">Reference proteome</keyword>
<name>A0A1U9NQ97_9BACT</name>
<dbReference type="RefSeq" id="WP_146663726.1">
    <property type="nucleotide sequence ID" value="NZ_CP019791.1"/>
</dbReference>
<feature type="coiled-coil region" evidence="1">
    <location>
        <begin position="30"/>
        <end position="187"/>
    </location>
</feature>
<dbReference type="KEGG" id="alus:STSP2_03316"/>
<accession>A0A1U9NQ97</accession>
<organism evidence="2 3">
    <name type="scientific">Anaerohalosphaera lusitana</name>
    <dbReference type="NCBI Taxonomy" id="1936003"/>
    <lineage>
        <taxon>Bacteria</taxon>
        <taxon>Pseudomonadati</taxon>
        <taxon>Planctomycetota</taxon>
        <taxon>Phycisphaerae</taxon>
        <taxon>Sedimentisphaerales</taxon>
        <taxon>Anaerohalosphaeraceae</taxon>
        <taxon>Anaerohalosphaera</taxon>
    </lineage>
</organism>
<dbReference type="OrthoDB" id="279988at2"/>
<protein>
    <submittedName>
        <fullName evidence="2">Chromosome segregation protein SMC</fullName>
    </submittedName>
</protein>
<reference evidence="3" key="1">
    <citation type="submission" date="2017-02" db="EMBL/GenBank/DDBJ databases">
        <title>Comparative genomics and description of representatives of a novel lineage of planctomycetes thriving in anoxic sediments.</title>
        <authorList>
            <person name="Spring S."/>
            <person name="Bunk B."/>
            <person name="Sproer C."/>
        </authorList>
    </citation>
    <scope>NUCLEOTIDE SEQUENCE [LARGE SCALE GENOMIC DNA]</scope>
    <source>
        <strain evidence="3">ST-NAGAB-D1</strain>
    </source>
</reference>
<dbReference type="STRING" id="1936003.STSP2_03316"/>
<proteinExistence type="predicted"/>
<evidence type="ECO:0000313" key="2">
    <source>
        <dbReference type="EMBL" id="AQT70112.1"/>
    </source>
</evidence>
<dbReference type="EMBL" id="CP019791">
    <property type="protein sequence ID" value="AQT70112.1"/>
    <property type="molecule type" value="Genomic_DNA"/>
</dbReference>
<dbReference type="SUPFAM" id="SSF161270">
    <property type="entry name" value="PspA lactotransferrin-binding region"/>
    <property type="match status" value="1"/>
</dbReference>